<dbReference type="Proteomes" id="UP000789831">
    <property type="component" value="Unassembled WGS sequence"/>
</dbReference>
<name>A0A9N9CCA1_9GLOM</name>
<gene>
    <name evidence="1" type="ORF">AGERDE_LOCUS8804</name>
</gene>
<protein>
    <submittedName>
        <fullName evidence="1">5741_t:CDS:1</fullName>
    </submittedName>
</protein>
<evidence type="ECO:0000313" key="2">
    <source>
        <dbReference type="Proteomes" id="UP000789831"/>
    </source>
</evidence>
<reference evidence="1" key="1">
    <citation type="submission" date="2021-06" db="EMBL/GenBank/DDBJ databases">
        <authorList>
            <person name="Kallberg Y."/>
            <person name="Tangrot J."/>
            <person name="Rosling A."/>
        </authorList>
    </citation>
    <scope>NUCLEOTIDE SEQUENCE</scope>
    <source>
        <strain evidence="1">MT106</strain>
    </source>
</reference>
<organism evidence="1 2">
    <name type="scientific">Ambispora gerdemannii</name>
    <dbReference type="NCBI Taxonomy" id="144530"/>
    <lineage>
        <taxon>Eukaryota</taxon>
        <taxon>Fungi</taxon>
        <taxon>Fungi incertae sedis</taxon>
        <taxon>Mucoromycota</taxon>
        <taxon>Glomeromycotina</taxon>
        <taxon>Glomeromycetes</taxon>
        <taxon>Archaeosporales</taxon>
        <taxon>Ambisporaceae</taxon>
        <taxon>Ambispora</taxon>
    </lineage>
</organism>
<dbReference type="OrthoDB" id="2307319at2759"/>
<comment type="caution">
    <text evidence="1">The sequence shown here is derived from an EMBL/GenBank/DDBJ whole genome shotgun (WGS) entry which is preliminary data.</text>
</comment>
<dbReference type="EMBL" id="CAJVPL010001985">
    <property type="protein sequence ID" value="CAG8595027.1"/>
    <property type="molecule type" value="Genomic_DNA"/>
</dbReference>
<accession>A0A9N9CCA1</accession>
<sequence length="163" mass="18674">MSNTTYPESNEMSEYANFPSTHKALKTIFSQASNQEIATYERQLDNVENLDPVLIISPNQVWINQHGLLAYRAVMDAFATDGLRNRRRDENSRCVFHFATVTELYTTRRNIYSLFPNAFFVPLSIQAQLPNAQQQPVGTAWILTKVGIRKSDFGEDDRFFCIG</sequence>
<dbReference type="AlphaFoldDB" id="A0A9N9CCA1"/>
<keyword evidence="2" id="KW-1185">Reference proteome</keyword>
<proteinExistence type="predicted"/>
<evidence type="ECO:0000313" key="1">
    <source>
        <dbReference type="EMBL" id="CAG8595027.1"/>
    </source>
</evidence>